<dbReference type="EnsemblPlants" id="AET3Gv20747600.1">
    <property type="protein sequence ID" value="AET3Gv20747600.1"/>
    <property type="gene ID" value="AET3Gv20747600"/>
</dbReference>
<name>A0A453FQF5_AEGTS</name>
<dbReference type="Gramene" id="AET3Gv20747600.1">
    <property type="protein sequence ID" value="AET3Gv20747600.1"/>
    <property type="gene ID" value="AET3Gv20747600"/>
</dbReference>
<evidence type="ECO:0000313" key="3">
    <source>
        <dbReference type="Proteomes" id="UP000015105"/>
    </source>
</evidence>
<proteinExistence type="predicted"/>
<feature type="compositionally biased region" description="Polar residues" evidence="1">
    <location>
        <begin position="1"/>
        <end position="12"/>
    </location>
</feature>
<dbReference type="Proteomes" id="UP000015105">
    <property type="component" value="Chromosome 3D"/>
</dbReference>
<feature type="region of interest" description="Disordered" evidence="1">
    <location>
        <begin position="1"/>
        <end position="38"/>
    </location>
</feature>
<keyword evidence="3" id="KW-1185">Reference proteome</keyword>
<accession>A0A453FQF5</accession>
<reference evidence="3" key="2">
    <citation type="journal article" date="2017" name="Nat. Plants">
        <title>The Aegilops tauschii genome reveals multiple impacts of transposons.</title>
        <authorList>
            <person name="Zhao G."/>
            <person name="Zou C."/>
            <person name="Li K."/>
            <person name="Wang K."/>
            <person name="Li T."/>
            <person name="Gao L."/>
            <person name="Zhang X."/>
            <person name="Wang H."/>
            <person name="Yang Z."/>
            <person name="Liu X."/>
            <person name="Jiang W."/>
            <person name="Mao L."/>
            <person name="Kong X."/>
            <person name="Jiao Y."/>
            <person name="Jia J."/>
        </authorList>
    </citation>
    <scope>NUCLEOTIDE SEQUENCE [LARGE SCALE GENOMIC DNA]</scope>
    <source>
        <strain evidence="3">cv. AL8/78</strain>
    </source>
</reference>
<reference evidence="3" key="1">
    <citation type="journal article" date="2014" name="Science">
        <title>Ancient hybridizations among the ancestral genomes of bread wheat.</title>
        <authorList>
            <consortium name="International Wheat Genome Sequencing Consortium,"/>
            <person name="Marcussen T."/>
            <person name="Sandve S.R."/>
            <person name="Heier L."/>
            <person name="Spannagl M."/>
            <person name="Pfeifer M."/>
            <person name="Jakobsen K.S."/>
            <person name="Wulff B.B."/>
            <person name="Steuernagel B."/>
            <person name="Mayer K.F."/>
            <person name="Olsen O.A."/>
        </authorList>
    </citation>
    <scope>NUCLEOTIDE SEQUENCE [LARGE SCALE GENOMIC DNA]</scope>
    <source>
        <strain evidence="3">cv. AL8/78</strain>
    </source>
</reference>
<sequence>PENQHRVMSQTVRPRAEMPRPERDKPPPPLAGAKWRCYRHPPLRPCSHQLA</sequence>
<reference evidence="2" key="3">
    <citation type="journal article" date="2017" name="Nature">
        <title>Genome sequence of the progenitor of the wheat D genome Aegilops tauschii.</title>
        <authorList>
            <person name="Luo M.C."/>
            <person name="Gu Y.Q."/>
            <person name="Puiu D."/>
            <person name="Wang H."/>
            <person name="Twardziok S.O."/>
            <person name="Deal K.R."/>
            <person name="Huo N."/>
            <person name="Zhu T."/>
            <person name="Wang L."/>
            <person name="Wang Y."/>
            <person name="McGuire P.E."/>
            <person name="Liu S."/>
            <person name="Long H."/>
            <person name="Ramasamy R.K."/>
            <person name="Rodriguez J.C."/>
            <person name="Van S.L."/>
            <person name="Yuan L."/>
            <person name="Wang Z."/>
            <person name="Xia Z."/>
            <person name="Xiao L."/>
            <person name="Anderson O.D."/>
            <person name="Ouyang S."/>
            <person name="Liang Y."/>
            <person name="Zimin A.V."/>
            <person name="Pertea G."/>
            <person name="Qi P."/>
            <person name="Bennetzen J.L."/>
            <person name="Dai X."/>
            <person name="Dawson M.W."/>
            <person name="Muller H.G."/>
            <person name="Kugler K."/>
            <person name="Rivarola-Duarte L."/>
            <person name="Spannagl M."/>
            <person name="Mayer K.F.X."/>
            <person name="Lu F.H."/>
            <person name="Bevan M.W."/>
            <person name="Leroy P."/>
            <person name="Li P."/>
            <person name="You F.M."/>
            <person name="Sun Q."/>
            <person name="Liu Z."/>
            <person name="Lyons E."/>
            <person name="Wicker T."/>
            <person name="Salzberg S.L."/>
            <person name="Devos K.M."/>
            <person name="Dvorak J."/>
        </authorList>
    </citation>
    <scope>NUCLEOTIDE SEQUENCE [LARGE SCALE GENOMIC DNA]</scope>
    <source>
        <strain evidence="2">cv. AL8/78</strain>
    </source>
</reference>
<organism evidence="2 3">
    <name type="scientific">Aegilops tauschii subsp. strangulata</name>
    <name type="common">Goatgrass</name>
    <dbReference type="NCBI Taxonomy" id="200361"/>
    <lineage>
        <taxon>Eukaryota</taxon>
        <taxon>Viridiplantae</taxon>
        <taxon>Streptophyta</taxon>
        <taxon>Embryophyta</taxon>
        <taxon>Tracheophyta</taxon>
        <taxon>Spermatophyta</taxon>
        <taxon>Magnoliopsida</taxon>
        <taxon>Liliopsida</taxon>
        <taxon>Poales</taxon>
        <taxon>Poaceae</taxon>
        <taxon>BOP clade</taxon>
        <taxon>Pooideae</taxon>
        <taxon>Triticodae</taxon>
        <taxon>Triticeae</taxon>
        <taxon>Triticinae</taxon>
        <taxon>Aegilops</taxon>
    </lineage>
</organism>
<dbReference type="AlphaFoldDB" id="A0A453FQF5"/>
<protein>
    <submittedName>
        <fullName evidence="2">Uncharacterized protein</fullName>
    </submittedName>
</protein>
<reference evidence="2" key="5">
    <citation type="journal article" date="2021" name="G3 (Bethesda)">
        <title>Aegilops tauschii genome assembly Aet v5.0 features greater sequence contiguity and improved annotation.</title>
        <authorList>
            <person name="Wang L."/>
            <person name="Zhu T."/>
            <person name="Rodriguez J.C."/>
            <person name="Deal K.R."/>
            <person name="Dubcovsky J."/>
            <person name="McGuire P.E."/>
            <person name="Lux T."/>
            <person name="Spannagl M."/>
            <person name="Mayer K.F.X."/>
            <person name="Baldrich P."/>
            <person name="Meyers B.C."/>
            <person name="Huo N."/>
            <person name="Gu Y.Q."/>
            <person name="Zhou H."/>
            <person name="Devos K.M."/>
            <person name="Bennetzen J.L."/>
            <person name="Unver T."/>
            <person name="Budak H."/>
            <person name="Gulick P.J."/>
            <person name="Galiba G."/>
            <person name="Kalapos B."/>
            <person name="Nelson D.R."/>
            <person name="Li P."/>
            <person name="You F.M."/>
            <person name="Luo M.C."/>
            <person name="Dvorak J."/>
        </authorList>
    </citation>
    <scope>NUCLEOTIDE SEQUENCE [LARGE SCALE GENOMIC DNA]</scope>
    <source>
        <strain evidence="2">cv. AL8/78</strain>
    </source>
</reference>
<feature type="compositionally biased region" description="Basic and acidic residues" evidence="1">
    <location>
        <begin position="14"/>
        <end position="26"/>
    </location>
</feature>
<reference evidence="2" key="4">
    <citation type="submission" date="2019-03" db="UniProtKB">
        <authorList>
            <consortium name="EnsemblPlants"/>
        </authorList>
    </citation>
    <scope>IDENTIFICATION</scope>
</reference>
<evidence type="ECO:0000256" key="1">
    <source>
        <dbReference type="SAM" id="MobiDB-lite"/>
    </source>
</evidence>
<evidence type="ECO:0000313" key="2">
    <source>
        <dbReference type="EnsemblPlants" id="AET3Gv20747600.1"/>
    </source>
</evidence>